<dbReference type="GO" id="GO:0016651">
    <property type="term" value="F:oxidoreductase activity, acting on NAD(P)H"/>
    <property type="evidence" value="ECO:0007669"/>
    <property type="project" value="TreeGrafter"/>
</dbReference>
<dbReference type="Gene3D" id="3.50.50.60">
    <property type="entry name" value="FAD/NAD(P)-binding domain"/>
    <property type="match status" value="2"/>
</dbReference>
<sequence length="373" mass="39882">MSSGVVIAGGGLSAQRCAEALRQGGYSDPVKIVSIEEHAPYDRPPLSKALLAGTKELHEIALRPADWHGEQDVELLLGDGAAGLDVDRRKLMLASGSMIDYEHLVIATGSRARQLPGSDQYENVHTLRTLDDAVRLRNVLEPGKRLVVLGAGLIGQEVAATAMGHGAEVTLIEAESLPLARALHPELAQWLVDLQREEGVEVRLGARVTEMIGDGDRLEALLLDDGSRVELDEMLVAIGVIPNSEWLPDEVGLLTLRPDVHGAGDVAGGDHWELAAHQGKAVAHAILGREPAPVPFTGWWSDVHGVRLQGLGQPAANDEIVFEGEPGERDFHAVVSRNGIPVAALAVGRPRELPRLRKLLAEHSSTQPAKEAA</sequence>
<dbReference type="InterPro" id="IPR023753">
    <property type="entry name" value="FAD/NAD-binding_dom"/>
</dbReference>
<dbReference type="SUPFAM" id="SSF51905">
    <property type="entry name" value="FAD/NAD(P)-binding domain"/>
    <property type="match status" value="2"/>
</dbReference>
<dbReference type="PANTHER" id="PTHR43557">
    <property type="entry name" value="APOPTOSIS-INDUCING FACTOR 1"/>
    <property type="match status" value="1"/>
</dbReference>
<accession>A0A6J5YY44</accession>
<proteinExistence type="predicted"/>
<dbReference type="PRINTS" id="PR00368">
    <property type="entry name" value="FADPNR"/>
</dbReference>
<reference evidence="7" key="1">
    <citation type="submission" date="2020-05" db="EMBL/GenBank/DDBJ databases">
        <authorList>
            <person name="Chiriac C."/>
            <person name="Salcher M."/>
            <person name="Ghai R."/>
            <person name="Kavagutti S V."/>
        </authorList>
    </citation>
    <scope>NUCLEOTIDE SEQUENCE</scope>
</reference>
<dbReference type="Gene3D" id="3.30.390.30">
    <property type="match status" value="1"/>
</dbReference>
<keyword evidence="2" id="KW-0285">Flavoprotein</keyword>
<keyword evidence="4" id="KW-0560">Oxidoreductase</keyword>
<evidence type="ECO:0000256" key="2">
    <source>
        <dbReference type="ARBA" id="ARBA00022630"/>
    </source>
</evidence>
<dbReference type="InterPro" id="IPR016156">
    <property type="entry name" value="FAD/NAD-linked_Rdtase_dimer_sf"/>
</dbReference>
<evidence type="ECO:0000313" key="8">
    <source>
        <dbReference type="EMBL" id="CAB5035840.1"/>
    </source>
</evidence>
<dbReference type="SUPFAM" id="SSF55424">
    <property type="entry name" value="FAD/NAD-linked reductases, dimerisation (C-terminal) domain"/>
    <property type="match status" value="1"/>
</dbReference>
<comment type="cofactor">
    <cofactor evidence="1">
        <name>FAD</name>
        <dbReference type="ChEBI" id="CHEBI:57692"/>
    </cofactor>
</comment>
<name>A0A6J5YY44_9ZZZZ</name>
<dbReference type="InterPro" id="IPR028202">
    <property type="entry name" value="Reductase_C"/>
</dbReference>
<evidence type="ECO:0000256" key="1">
    <source>
        <dbReference type="ARBA" id="ARBA00001974"/>
    </source>
</evidence>
<dbReference type="Pfam" id="PF14759">
    <property type="entry name" value="Reductase_C"/>
    <property type="match status" value="1"/>
</dbReference>
<gene>
    <name evidence="7" type="ORF">UFOPK3522_00030</name>
    <name evidence="8" type="ORF">UFOPK4175_00854</name>
</gene>
<dbReference type="PRINTS" id="PR00411">
    <property type="entry name" value="PNDRDTASEI"/>
</dbReference>
<dbReference type="Pfam" id="PF07992">
    <property type="entry name" value="Pyr_redox_2"/>
    <property type="match status" value="1"/>
</dbReference>
<feature type="domain" description="Reductase C-terminal" evidence="6">
    <location>
        <begin position="300"/>
        <end position="370"/>
    </location>
</feature>
<evidence type="ECO:0000313" key="7">
    <source>
        <dbReference type="EMBL" id="CAB4333837.1"/>
    </source>
</evidence>
<evidence type="ECO:0000256" key="3">
    <source>
        <dbReference type="ARBA" id="ARBA00022827"/>
    </source>
</evidence>
<dbReference type="EMBL" id="CAESAO010000002">
    <property type="protein sequence ID" value="CAB4333837.1"/>
    <property type="molecule type" value="Genomic_DNA"/>
</dbReference>
<evidence type="ECO:0000259" key="5">
    <source>
        <dbReference type="Pfam" id="PF07992"/>
    </source>
</evidence>
<dbReference type="PANTHER" id="PTHR43557:SF2">
    <property type="entry name" value="RIESKE DOMAIN-CONTAINING PROTEIN-RELATED"/>
    <property type="match status" value="1"/>
</dbReference>
<dbReference type="InterPro" id="IPR036188">
    <property type="entry name" value="FAD/NAD-bd_sf"/>
</dbReference>
<dbReference type="AlphaFoldDB" id="A0A6J5YY44"/>
<feature type="domain" description="FAD/NAD(P)-binding" evidence="5">
    <location>
        <begin position="5"/>
        <end position="255"/>
    </location>
</feature>
<evidence type="ECO:0000256" key="4">
    <source>
        <dbReference type="ARBA" id="ARBA00023002"/>
    </source>
</evidence>
<organism evidence="7">
    <name type="scientific">freshwater metagenome</name>
    <dbReference type="NCBI Taxonomy" id="449393"/>
    <lineage>
        <taxon>unclassified sequences</taxon>
        <taxon>metagenomes</taxon>
        <taxon>ecological metagenomes</taxon>
    </lineage>
</organism>
<keyword evidence="3" id="KW-0274">FAD</keyword>
<dbReference type="GO" id="GO:0005737">
    <property type="term" value="C:cytoplasm"/>
    <property type="evidence" value="ECO:0007669"/>
    <property type="project" value="TreeGrafter"/>
</dbReference>
<dbReference type="EMBL" id="CAFBPX010000148">
    <property type="protein sequence ID" value="CAB5035840.1"/>
    <property type="molecule type" value="Genomic_DNA"/>
</dbReference>
<protein>
    <submittedName>
        <fullName evidence="7">Unannotated protein</fullName>
    </submittedName>
</protein>
<evidence type="ECO:0000259" key="6">
    <source>
        <dbReference type="Pfam" id="PF14759"/>
    </source>
</evidence>
<dbReference type="InterPro" id="IPR050446">
    <property type="entry name" value="FAD-oxidoreductase/Apoptosis"/>
</dbReference>